<organism evidence="2 3">
    <name type="scientific">Rubellicoccus peritrichatus</name>
    <dbReference type="NCBI Taxonomy" id="3080537"/>
    <lineage>
        <taxon>Bacteria</taxon>
        <taxon>Pseudomonadati</taxon>
        <taxon>Verrucomicrobiota</taxon>
        <taxon>Opitutia</taxon>
        <taxon>Puniceicoccales</taxon>
        <taxon>Cerasicoccaceae</taxon>
        <taxon>Rubellicoccus</taxon>
    </lineage>
</organism>
<dbReference type="RefSeq" id="WP_317835410.1">
    <property type="nucleotide sequence ID" value="NZ_CP136920.1"/>
</dbReference>
<reference evidence="2 3" key="1">
    <citation type="submission" date="2023-10" db="EMBL/GenBank/DDBJ databases">
        <title>Rubellicoccus peritrichatus gen. nov., sp. nov., isolated from an algae of coral reef tank.</title>
        <authorList>
            <person name="Luo J."/>
        </authorList>
    </citation>
    <scope>NUCLEOTIDE SEQUENCE [LARGE SCALE GENOMIC DNA]</scope>
    <source>
        <strain evidence="2 3">CR14</strain>
    </source>
</reference>
<evidence type="ECO:0000313" key="2">
    <source>
        <dbReference type="EMBL" id="WOO42878.1"/>
    </source>
</evidence>
<protein>
    <recommendedName>
        <fullName evidence="4">Phage shock protein B</fullName>
    </recommendedName>
</protein>
<dbReference type="EMBL" id="CP136920">
    <property type="protein sequence ID" value="WOO42878.1"/>
    <property type="molecule type" value="Genomic_DNA"/>
</dbReference>
<dbReference type="AlphaFoldDB" id="A0AAQ3QSS6"/>
<evidence type="ECO:0000256" key="1">
    <source>
        <dbReference type="SAM" id="Phobius"/>
    </source>
</evidence>
<keyword evidence="3" id="KW-1185">Reference proteome</keyword>
<dbReference type="Proteomes" id="UP001304300">
    <property type="component" value="Chromosome"/>
</dbReference>
<keyword evidence="1" id="KW-0472">Membrane</keyword>
<evidence type="ECO:0000313" key="3">
    <source>
        <dbReference type="Proteomes" id="UP001304300"/>
    </source>
</evidence>
<keyword evidence="1" id="KW-1133">Transmembrane helix</keyword>
<dbReference type="Pfam" id="PF06667">
    <property type="entry name" value="PspB"/>
    <property type="match status" value="1"/>
</dbReference>
<accession>A0AAQ3QSS6</accession>
<dbReference type="GO" id="GO:0009271">
    <property type="term" value="P:phage shock"/>
    <property type="evidence" value="ECO:0007669"/>
    <property type="project" value="InterPro"/>
</dbReference>
<gene>
    <name evidence="2" type="ORF">RZN69_07220</name>
</gene>
<name>A0AAQ3QSS6_9BACT</name>
<keyword evidence="1" id="KW-0812">Transmembrane</keyword>
<dbReference type="InterPro" id="IPR009554">
    <property type="entry name" value="Phageshock_PspB"/>
</dbReference>
<evidence type="ECO:0008006" key="4">
    <source>
        <dbReference type="Google" id="ProtNLM"/>
    </source>
</evidence>
<feature type="transmembrane region" description="Helical" evidence="1">
    <location>
        <begin position="6"/>
        <end position="30"/>
    </location>
</feature>
<dbReference type="KEGG" id="puo:RZN69_07220"/>
<proteinExistence type="predicted"/>
<dbReference type="GO" id="GO:0006355">
    <property type="term" value="P:regulation of DNA-templated transcription"/>
    <property type="evidence" value="ECO:0007669"/>
    <property type="project" value="InterPro"/>
</dbReference>
<sequence>MPWGIFIFISVIVGIALLCFTAIAIVSLIVGKGKKSRGSDAEDARLMQEIHQGMMRMEKRIEALETIVIEHEKTPSKNHE</sequence>